<comment type="caution">
    <text evidence="1">The sequence shown here is derived from an EMBL/GenBank/DDBJ whole genome shotgun (WGS) entry which is preliminary data.</text>
</comment>
<dbReference type="EMBL" id="JAMKPW020000005">
    <property type="protein sequence ID" value="KAK8217475.1"/>
    <property type="molecule type" value="Genomic_DNA"/>
</dbReference>
<name>A0ACC3SL68_9PEZI</name>
<evidence type="ECO:0000313" key="2">
    <source>
        <dbReference type="Proteomes" id="UP001320706"/>
    </source>
</evidence>
<protein>
    <submittedName>
        <fullName evidence="1">Uncharacterized protein</fullName>
    </submittedName>
</protein>
<gene>
    <name evidence="1" type="ORF">M8818_001231</name>
</gene>
<reference evidence="1" key="1">
    <citation type="submission" date="2024-02" db="EMBL/GenBank/DDBJ databases">
        <title>Metagenome Assembled Genome of Zalaria obscura JY119.</title>
        <authorList>
            <person name="Vighnesh L."/>
            <person name="Jagadeeshwari U."/>
            <person name="Venkata Ramana C."/>
            <person name="Sasikala C."/>
        </authorList>
    </citation>
    <scope>NUCLEOTIDE SEQUENCE</scope>
    <source>
        <strain evidence="1">JY119</strain>
    </source>
</reference>
<accession>A0ACC3SL68</accession>
<keyword evidence="2" id="KW-1185">Reference proteome</keyword>
<sequence>MQQAFKSQDLTDMSVELATSRAVPQDLLTDSFKNVQKIFQDMPDPATCEGMATSALLYGCANFGKSNSPGETFTKISDSLLEETKTSFAARYAVCELNRAGATIPPECSAFTNKKHARAQGFRGFIQGGKTSQPISHFMDYETVTERDMKQCLHALSKQPQSWTSYAGARRDAITMCSAMSVEAEKDEFMHLTKLASELSQNNTLVMHQEVQSLLQNFDILRQDWRQIRTDLQNFSVRLFSGLEGYEDQIAQLFTDVEGKMGALGKSVDHLQENTDHIATDLDDFAEKQSAFHEMQMRLAHQAHTGLSDYLSELKDKLTKDLAEPIAENARDIISGGVSRRPDKAIPGALCIRYHRHSWRPQIPIR</sequence>
<evidence type="ECO:0000313" key="1">
    <source>
        <dbReference type="EMBL" id="KAK8217475.1"/>
    </source>
</evidence>
<proteinExistence type="predicted"/>
<organism evidence="1 2">
    <name type="scientific">Zalaria obscura</name>
    <dbReference type="NCBI Taxonomy" id="2024903"/>
    <lineage>
        <taxon>Eukaryota</taxon>
        <taxon>Fungi</taxon>
        <taxon>Dikarya</taxon>
        <taxon>Ascomycota</taxon>
        <taxon>Pezizomycotina</taxon>
        <taxon>Dothideomycetes</taxon>
        <taxon>Dothideomycetidae</taxon>
        <taxon>Dothideales</taxon>
        <taxon>Zalariaceae</taxon>
        <taxon>Zalaria</taxon>
    </lineage>
</organism>
<dbReference type="Proteomes" id="UP001320706">
    <property type="component" value="Unassembled WGS sequence"/>
</dbReference>